<dbReference type="EMBL" id="JABBVZ010000063">
    <property type="protein sequence ID" value="NMP23716.1"/>
    <property type="molecule type" value="Genomic_DNA"/>
</dbReference>
<evidence type="ECO:0000313" key="1">
    <source>
        <dbReference type="EMBL" id="NMP23716.1"/>
    </source>
</evidence>
<proteinExistence type="predicted"/>
<organism evidence="1 2">
    <name type="scientific">Sulfobacillus harzensis</name>
    <dbReference type="NCBI Taxonomy" id="2729629"/>
    <lineage>
        <taxon>Bacteria</taxon>
        <taxon>Bacillati</taxon>
        <taxon>Bacillota</taxon>
        <taxon>Clostridia</taxon>
        <taxon>Eubacteriales</taxon>
        <taxon>Clostridiales Family XVII. Incertae Sedis</taxon>
        <taxon>Sulfobacillus</taxon>
    </lineage>
</organism>
<accession>A0A7Y0Q478</accession>
<dbReference type="InterPro" id="IPR014710">
    <property type="entry name" value="RmlC-like_jellyroll"/>
</dbReference>
<protein>
    <submittedName>
        <fullName evidence="1">Cupin</fullName>
    </submittedName>
</protein>
<dbReference type="Gene3D" id="2.60.120.10">
    <property type="entry name" value="Jelly Rolls"/>
    <property type="match status" value="1"/>
</dbReference>
<name>A0A7Y0Q478_9FIRM</name>
<dbReference type="SUPFAM" id="SSF51182">
    <property type="entry name" value="RmlC-like cupins"/>
    <property type="match status" value="1"/>
</dbReference>
<reference evidence="1 2" key="1">
    <citation type="submission" date="2020-04" db="EMBL/GenBank/DDBJ databases">
        <authorList>
            <person name="Zhang R."/>
            <person name="Schippers A."/>
        </authorList>
    </citation>
    <scope>NUCLEOTIDE SEQUENCE [LARGE SCALE GENOMIC DNA]</scope>
    <source>
        <strain evidence="1 2">DSM 109850</strain>
    </source>
</reference>
<dbReference type="AlphaFoldDB" id="A0A7Y0Q478"/>
<sequence length="118" mass="12885">MQIFRFGEESGKRIRHFDSNFVMSRIVMTEKPAHIGSMHLASNGVIGFHKAASPQLLLIVSGQGWVRCGSSGAVPVAVGDAVFWEAGEWHETTTDSGLSAIVIESEALNPKRFMPSRE</sequence>
<gene>
    <name evidence="1" type="ORF">HIJ39_15340</name>
</gene>
<dbReference type="InterPro" id="IPR011051">
    <property type="entry name" value="RmlC_Cupin_sf"/>
</dbReference>
<dbReference type="RefSeq" id="WP_169101231.1">
    <property type="nucleotide sequence ID" value="NZ_JABBVZ010000063.1"/>
</dbReference>
<dbReference type="Proteomes" id="UP000533476">
    <property type="component" value="Unassembled WGS sequence"/>
</dbReference>
<comment type="caution">
    <text evidence="1">The sequence shown here is derived from an EMBL/GenBank/DDBJ whole genome shotgun (WGS) entry which is preliminary data.</text>
</comment>
<evidence type="ECO:0000313" key="2">
    <source>
        <dbReference type="Proteomes" id="UP000533476"/>
    </source>
</evidence>
<keyword evidence="2" id="KW-1185">Reference proteome</keyword>